<dbReference type="SUPFAM" id="SSF52540">
    <property type="entry name" value="P-loop containing nucleoside triphosphate hydrolases"/>
    <property type="match status" value="1"/>
</dbReference>
<dbReference type="InterPro" id="IPR003439">
    <property type="entry name" value="ABC_transporter-like_ATP-bd"/>
</dbReference>
<organism evidence="5 6">
    <name type="scientific">Rhodococcus opacus</name>
    <name type="common">Nocardia opaca</name>
    <dbReference type="NCBI Taxonomy" id="37919"/>
    <lineage>
        <taxon>Bacteria</taxon>
        <taxon>Bacillati</taxon>
        <taxon>Actinomycetota</taxon>
        <taxon>Actinomycetes</taxon>
        <taxon>Mycobacteriales</taxon>
        <taxon>Nocardiaceae</taxon>
        <taxon>Rhodococcus</taxon>
    </lineage>
</organism>
<protein>
    <submittedName>
        <fullName evidence="5">Histidinol phosphatase</fullName>
    </submittedName>
</protein>
<dbReference type="InterPro" id="IPR017871">
    <property type="entry name" value="ABC_transporter-like_CS"/>
</dbReference>
<keyword evidence="1" id="KW-0813">Transport</keyword>
<dbReference type="GO" id="GO:0016887">
    <property type="term" value="F:ATP hydrolysis activity"/>
    <property type="evidence" value="ECO:0007669"/>
    <property type="project" value="InterPro"/>
</dbReference>
<dbReference type="AlphaFoldDB" id="A0A076EN27"/>
<dbReference type="Proteomes" id="UP000028488">
    <property type="component" value="Chromosome"/>
</dbReference>
<dbReference type="SMART" id="SM00382">
    <property type="entry name" value="AAA"/>
    <property type="match status" value="1"/>
</dbReference>
<feature type="domain" description="ABC transporter" evidence="4">
    <location>
        <begin position="4"/>
        <end position="239"/>
    </location>
</feature>
<dbReference type="PANTHER" id="PTHR42794:SF2">
    <property type="entry name" value="ABC TRANSPORTER ATP-BINDING PROTEIN"/>
    <property type="match status" value="1"/>
</dbReference>
<dbReference type="Pfam" id="PF00005">
    <property type="entry name" value="ABC_tran"/>
    <property type="match status" value="1"/>
</dbReference>
<dbReference type="Gene3D" id="3.40.50.300">
    <property type="entry name" value="P-loop containing nucleotide triphosphate hydrolases"/>
    <property type="match status" value="1"/>
</dbReference>
<evidence type="ECO:0000313" key="5">
    <source>
        <dbReference type="EMBL" id="AII04814.1"/>
    </source>
</evidence>
<proteinExistence type="predicted"/>
<dbReference type="EMBL" id="CP008947">
    <property type="protein sequence ID" value="AII04814.1"/>
    <property type="molecule type" value="Genomic_DNA"/>
</dbReference>
<keyword evidence="2" id="KW-0547">Nucleotide-binding</keyword>
<dbReference type="GO" id="GO:0005524">
    <property type="term" value="F:ATP binding"/>
    <property type="evidence" value="ECO:0007669"/>
    <property type="project" value="UniProtKB-KW"/>
</dbReference>
<dbReference type="InterPro" id="IPR003593">
    <property type="entry name" value="AAA+_ATPase"/>
</dbReference>
<evidence type="ECO:0000259" key="4">
    <source>
        <dbReference type="PROSITE" id="PS50893"/>
    </source>
</evidence>
<evidence type="ECO:0000256" key="3">
    <source>
        <dbReference type="ARBA" id="ARBA00022840"/>
    </source>
</evidence>
<dbReference type="PANTHER" id="PTHR42794">
    <property type="entry name" value="HEMIN IMPORT ATP-BINDING PROTEIN HMUV"/>
    <property type="match status" value="1"/>
</dbReference>
<keyword evidence="3" id="KW-0067">ATP-binding</keyword>
<evidence type="ECO:0000256" key="1">
    <source>
        <dbReference type="ARBA" id="ARBA00022448"/>
    </source>
</evidence>
<evidence type="ECO:0000313" key="6">
    <source>
        <dbReference type="Proteomes" id="UP000028488"/>
    </source>
</evidence>
<gene>
    <name evidence="5" type="ORF">EP51_09455</name>
</gene>
<dbReference type="InterPro" id="IPR027417">
    <property type="entry name" value="P-loop_NTPase"/>
</dbReference>
<accession>A0A076EN27</accession>
<dbReference type="eggNOG" id="COG1120">
    <property type="taxonomic scope" value="Bacteria"/>
</dbReference>
<dbReference type="PROSITE" id="PS00211">
    <property type="entry name" value="ABC_TRANSPORTER_1"/>
    <property type="match status" value="1"/>
</dbReference>
<name>A0A076EN27_RHOOP</name>
<dbReference type="FunFam" id="3.40.50.300:FF:000134">
    <property type="entry name" value="Iron-enterobactin ABC transporter ATP-binding protein"/>
    <property type="match status" value="1"/>
</dbReference>
<dbReference type="PROSITE" id="PS50893">
    <property type="entry name" value="ABC_TRANSPORTER_2"/>
    <property type="match status" value="1"/>
</dbReference>
<dbReference type="RefSeq" id="WP_037244854.1">
    <property type="nucleotide sequence ID" value="NZ_CP008947.1"/>
</dbReference>
<reference evidence="5 6" key="1">
    <citation type="submission" date="2014-07" db="EMBL/GenBank/DDBJ databases">
        <title>Genome Sequence of Rhodococcus opacus Strain R7, a Biodegrader of Mono- and Polycyclic Aromatic Hydrocarbons.</title>
        <authorList>
            <person name="Di Gennaro P."/>
            <person name="Zampolli J."/>
            <person name="Presti I."/>
            <person name="Cappelletti M."/>
            <person name="D'Ursi P."/>
            <person name="Orro A."/>
            <person name="Mezzelani A."/>
            <person name="Milanesi L."/>
        </authorList>
    </citation>
    <scope>NUCLEOTIDE SEQUENCE [LARGE SCALE GENOMIC DNA]</scope>
    <source>
        <strain evidence="5 6">R7</strain>
    </source>
</reference>
<sequence length="258" mass="27351">MTALSLQRVRAELGAREVLHGVDFSVRPGEVLALVGPNGSGKTTALRCCYRALTPTGGAVVVDGTDAADLGRRELARTIGASTQEPRVSAGLTVRESVSLGRVPHRGWFERANGADGEIVETCVRQVGLAELAGRDVQALSGGERQRVSIARALAQQPRVLLLDEPTNHLDLRHQLTVMTLLRDLACDGLAIVVTMHDLRLAVEYCDTLAVMHDGQVISTGPPADVLDDAVLGGVFGIRAVVRSTPRLSMEILGLADG</sequence>
<evidence type="ECO:0000256" key="2">
    <source>
        <dbReference type="ARBA" id="ARBA00022741"/>
    </source>
</evidence>
<dbReference type="CDD" id="cd03214">
    <property type="entry name" value="ABC_Iron-Siderophores_B12_Hemin"/>
    <property type="match status" value="1"/>
</dbReference>